<feature type="region of interest" description="Disordered" evidence="3">
    <location>
        <begin position="262"/>
        <end position="375"/>
    </location>
</feature>
<keyword evidence="6" id="KW-1185">Reference proteome</keyword>
<dbReference type="OrthoDB" id="360585at2759"/>
<name>A0A8T3DDP6_9TELE</name>
<dbReference type="SMART" id="SM00233">
    <property type="entry name" value="PH"/>
    <property type="match status" value="1"/>
</dbReference>
<feature type="region of interest" description="Disordered" evidence="3">
    <location>
        <begin position="230"/>
        <end position="250"/>
    </location>
</feature>
<feature type="compositionally biased region" description="Polar residues" evidence="3">
    <location>
        <begin position="403"/>
        <end position="419"/>
    </location>
</feature>
<evidence type="ECO:0000259" key="4">
    <source>
        <dbReference type="PROSITE" id="PS50003"/>
    </source>
</evidence>
<dbReference type="SUPFAM" id="SSF50729">
    <property type="entry name" value="PH domain-like"/>
    <property type="match status" value="1"/>
</dbReference>
<dbReference type="PROSITE" id="PS50003">
    <property type="entry name" value="PH_DOMAIN"/>
    <property type="match status" value="1"/>
</dbReference>
<evidence type="ECO:0000313" key="5">
    <source>
        <dbReference type="EMBL" id="KAI1893647.1"/>
    </source>
</evidence>
<proteinExistence type="inferred from homology"/>
<protein>
    <recommendedName>
        <fullName evidence="4">PH domain-containing protein</fullName>
    </recommendedName>
</protein>
<feature type="compositionally biased region" description="Polar residues" evidence="3">
    <location>
        <begin position="580"/>
        <end position="597"/>
    </location>
</feature>
<dbReference type="Pfam" id="PF00169">
    <property type="entry name" value="PH"/>
    <property type="match status" value="1"/>
</dbReference>
<dbReference type="InterPro" id="IPR046355">
    <property type="entry name" value="Gab1-4-like"/>
</dbReference>
<reference evidence="5" key="1">
    <citation type="submission" date="2021-01" db="EMBL/GenBank/DDBJ databases">
        <authorList>
            <person name="Zahm M."/>
            <person name="Roques C."/>
            <person name="Cabau C."/>
            <person name="Klopp C."/>
            <person name="Donnadieu C."/>
            <person name="Jouanno E."/>
            <person name="Lampietro C."/>
            <person name="Louis A."/>
            <person name="Herpin A."/>
            <person name="Echchiki A."/>
            <person name="Berthelot C."/>
            <person name="Parey E."/>
            <person name="Roest-Crollius H."/>
            <person name="Braasch I."/>
            <person name="Postlethwait J."/>
            <person name="Bobe J."/>
            <person name="Montfort J."/>
            <person name="Bouchez O."/>
            <person name="Begum T."/>
            <person name="Mejri S."/>
            <person name="Adams A."/>
            <person name="Chen W.-J."/>
            <person name="Guiguen Y."/>
        </authorList>
    </citation>
    <scope>NUCLEOTIDE SEQUENCE</scope>
    <source>
        <tissue evidence="5">Blood</tissue>
    </source>
</reference>
<dbReference type="GO" id="GO:0005068">
    <property type="term" value="F:transmembrane receptor protein tyrosine kinase adaptor activity"/>
    <property type="evidence" value="ECO:0007669"/>
    <property type="project" value="TreeGrafter"/>
</dbReference>
<feature type="region of interest" description="Disordered" evidence="3">
    <location>
        <begin position="650"/>
        <end position="669"/>
    </location>
</feature>
<dbReference type="InterPro" id="IPR011993">
    <property type="entry name" value="PH-like_dom_sf"/>
</dbReference>
<dbReference type="EMBL" id="JAERUA010000011">
    <property type="protein sequence ID" value="KAI1893647.1"/>
    <property type="molecule type" value="Genomic_DNA"/>
</dbReference>
<comment type="similarity">
    <text evidence="2">Belongs to the GAB family.</text>
</comment>
<evidence type="ECO:0000256" key="3">
    <source>
        <dbReference type="SAM" id="MobiDB-lite"/>
    </source>
</evidence>
<evidence type="ECO:0000313" key="6">
    <source>
        <dbReference type="Proteomes" id="UP000829720"/>
    </source>
</evidence>
<feature type="compositionally biased region" description="Polar residues" evidence="3">
    <location>
        <begin position="349"/>
        <end position="362"/>
    </location>
</feature>
<dbReference type="GO" id="GO:0005737">
    <property type="term" value="C:cytoplasm"/>
    <property type="evidence" value="ECO:0007669"/>
    <property type="project" value="TreeGrafter"/>
</dbReference>
<dbReference type="PANTHER" id="PTHR45960">
    <property type="entry name" value="GRB2-ASSOCIATED-BINDING PROTEIN"/>
    <property type="match status" value="1"/>
</dbReference>
<keyword evidence="1" id="KW-0597">Phosphoprotein</keyword>
<feature type="region of interest" description="Disordered" evidence="3">
    <location>
        <begin position="580"/>
        <end position="634"/>
    </location>
</feature>
<gene>
    <name evidence="5" type="ORF">AGOR_G00125860</name>
</gene>
<comment type="caution">
    <text evidence="5">The sequence shown here is derived from an EMBL/GenBank/DDBJ whole genome shotgun (WGS) entry which is preliminary data.</text>
</comment>
<sequence>MSGEIICQGWLRKSPPEKKLRRYAWKKRWFVLRSGRMSGDPDVLEYYKSDHSKKPLRIIDLHCCEQVDAGLTFKRKEFQESFVFDIKTSDRTFYLVAETEEEMNKWVRYICQLCGFNQSEENHDGGGRSAMLLPRPVTAELRGPTMIGDRKSCGPTHSSQPLLFTFDVPAHHGNGALSNSAPQDYLFLHQCMSRKTESTRSASFSQVARSGMLTASDSAVQKLTHGFSHCPNDAGGQTHHGFNSLPKPGRHRLASREAYYDLPRGYSPEGHGRESGSEEAYTFKTPRGGPLASAPLLSNENYDLPSPPGSFYQMPRAFDKNHNALGPAVPESSNGGEPPPRPPKPSQGAEQQRWGSPRSLSGYNGDGAAVTVAPRRNTLPAVENIRLHRGSSFENSDHHRQHCLSNSGPSAESITNGSNMRAKPTLLCSDSGDYEDNYVPMNPSSSSSPFHVAQADSPQNIYIPMSPGPHHFDFPGFSSTFPARKSSTPSYRPGRLSDITPPPINRNLKPDRKSKPTPLDLRINGIIDELPSTSPSTTSWSRPVPVQNPISSLHCRPVSTQSITSTDSADSEENYVAMVSQQNPASTSPAVSGTSSPAPRKSGNVDYLDLDFQPGSLSPHRKPSTSSVTSDEKVDYVQVDKKKTQALQNTMQEWTDVRQSAEPAKGVKS</sequence>
<organism evidence="5 6">
    <name type="scientific">Albula goreensis</name>
    <dbReference type="NCBI Taxonomy" id="1534307"/>
    <lineage>
        <taxon>Eukaryota</taxon>
        <taxon>Metazoa</taxon>
        <taxon>Chordata</taxon>
        <taxon>Craniata</taxon>
        <taxon>Vertebrata</taxon>
        <taxon>Euteleostomi</taxon>
        <taxon>Actinopterygii</taxon>
        <taxon>Neopterygii</taxon>
        <taxon>Teleostei</taxon>
        <taxon>Albuliformes</taxon>
        <taxon>Albulidae</taxon>
        <taxon>Albula</taxon>
    </lineage>
</organism>
<feature type="domain" description="PH" evidence="4">
    <location>
        <begin position="4"/>
        <end position="115"/>
    </location>
</feature>
<evidence type="ECO:0000256" key="1">
    <source>
        <dbReference type="ARBA" id="ARBA00022553"/>
    </source>
</evidence>
<evidence type="ECO:0000256" key="2">
    <source>
        <dbReference type="ARBA" id="ARBA00029462"/>
    </source>
</evidence>
<dbReference type="AlphaFoldDB" id="A0A8T3DDP6"/>
<dbReference type="Proteomes" id="UP000829720">
    <property type="component" value="Unassembled WGS sequence"/>
</dbReference>
<feature type="region of interest" description="Disordered" evidence="3">
    <location>
        <begin position="390"/>
        <end position="421"/>
    </location>
</feature>
<dbReference type="InterPro" id="IPR001849">
    <property type="entry name" value="PH_domain"/>
</dbReference>
<dbReference type="PANTHER" id="PTHR45960:SF1">
    <property type="entry name" value="GRB2-ASSOCIATED-BINDING PROTEIN 2"/>
    <property type="match status" value="1"/>
</dbReference>
<dbReference type="Gene3D" id="2.30.29.30">
    <property type="entry name" value="Pleckstrin-homology domain (PH domain)/Phosphotyrosine-binding domain (PTB)"/>
    <property type="match status" value="1"/>
</dbReference>
<feature type="region of interest" description="Disordered" evidence="3">
    <location>
        <begin position="483"/>
        <end position="519"/>
    </location>
</feature>
<accession>A0A8T3DDP6</accession>
<dbReference type="FunFam" id="2.30.29.30:FF:000166">
    <property type="entry name" value="GRB2-associated-binding protein 1 isoform X1"/>
    <property type="match status" value="1"/>
</dbReference>